<evidence type="ECO:0000313" key="14">
    <source>
        <dbReference type="EMBL" id="AAT81427.1"/>
    </source>
</evidence>
<evidence type="ECO:0000256" key="8">
    <source>
        <dbReference type="ARBA" id="ARBA00023157"/>
    </source>
</evidence>
<keyword evidence="5 11" id="KW-0378">Hydrolase</keyword>
<keyword evidence="6 11" id="KW-0720">Serine protease</keyword>
<feature type="domain" description="Peptidase S1" evidence="13">
    <location>
        <begin position="32"/>
        <end position="267"/>
    </location>
</feature>
<reference evidence="14" key="1">
    <citation type="submission" date="2004-06" db="EMBL/GenBank/DDBJ databases">
        <authorList>
            <person name="Zhu Y."/>
            <person name="Chen M."/>
        </authorList>
    </citation>
    <scope>NUCLEOTIDE SEQUENCE</scope>
</reference>
<dbReference type="GO" id="GO:0006508">
    <property type="term" value="P:proteolysis"/>
    <property type="evidence" value="ECO:0007669"/>
    <property type="project" value="UniProtKB-KW"/>
</dbReference>
<dbReference type="InterPro" id="IPR018114">
    <property type="entry name" value="TRYPSIN_HIS"/>
</dbReference>
<dbReference type="PANTHER" id="PTHR24252">
    <property type="entry name" value="ACROSIN-RELATED"/>
    <property type="match status" value="1"/>
</dbReference>
<keyword evidence="3 11" id="KW-0645">Protease</keyword>
<dbReference type="InterPro" id="IPR009003">
    <property type="entry name" value="Peptidase_S1_PA"/>
</dbReference>
<dbReference type="MEROPS" id="S01.B79"/>
<keyword evidence="8" id="KW-1015">Disulfide bond</keyword>
<reference evidence="14" key="2">
    <citation type="journal article" date="2005" name="Insect Biochem. Mol. Biol.">
        <title>Cloning and characterization of chymotrypsin- and trypsin-like cDNAs from the gut of the Hessian fly [Mayetiola destructor (Say)].</title>
        <authorList>
            <person name="Zhu Y.C."/>
            <person name="Liu X."/>
            <person name="Maddur A.A."/>
            <person name="Oppert B."/>
            <person name="Chen M.S."/>
        </authorList>
    </citation>
    <scope>NUCLEOTIDE SEQUENCE</scope>
</reference>
<evidence type="ECO:0000259" key="13">
    <source>
        <dbReference type="PROSITE" id="PS50240"/>
    </source>
</evidence>
<feature type="chain" id="PRO_5004257657" description="trypsin" evidence="12">
    <location>
        <begin position="18"/>
        <end position="268"/>
    </location>
</feature>
<dbReference type="InterPro" id="IPR033116">
    <property type="entry name" value="TRYPSIN_SER"/>
</dbReference>
<dbReference type="PROSITE" id="PS50240">
    <property type="entry name" value="TRYPSIN_DOM"/>
    <property type="match status" value="1"/>
</dbReference>
<dbReference type="CDD" id="cd00190">
    <property type="entry name" value="Tryp_SPc"/>
    <property type="match status" value="1"/>
</dbReference>
<keyword evidence="2" id="KW-0964">Secreted</keyword>
<dbReference type="PRINTS" id="PR00722">
    <property type="entry name" value="CHYMOTRYPSIN"/>
</dbReference>
<keyword evidence="7" id="KW-0865">Zymogen</keyword>
<comment type="similarity">
    <text evidence="9">Belongs to the peptidase S1 family. CLIP subfamily.</text>
</comment>
<dbReference type="SUPFAM" id="SSF50494">
    <property type="entry name" value="Trypsin-like serine proteases"/>
    <property type="match status" value="1"/>
</dbReference>
<dbReference type="PROSITE" id="PS00135">
    <property type="entry name" value="TRYPSIN_SER"/>
    <property type="match status" value="1"/>
</dbReference>
<dbReference type="PROSITE" id="PS00134">
    <property type="entry name" value="TRYPSIN_HIS"/>
    <property type="match status" value="1"/>
</dbReference>
<comment type="subcellular location">
    <subcellularLocation>
        <location evidence="1">Secreted</location>
    </subcellularLocation>
</comment>
<feature type="signal peptide" evidence="12">
    <location>
        <begin position="1"/>
        <end position="17"/>
    </location>
</feature>
<organism evidence="14">
    <name type="scientific">Mayetiola destructor</name>
    <name type="common">Hessian fly</name>
    <dbReference type="NCBI Taxonomy" id="39758"/>
    <lineage>
        <taxon>Eukaryota</taxon>
        <taxon>Metazoa</taxon>
        <taxon>Ecdysozoa</taxon>
        <taxon>Arthropoda</taxon>
        <taxon>Hexapoda</taxon>
        <taxon>Insecta</taxon>
        <taxon>Pterygota</taxon>
        <taxon>Neoptera</taxon>
        <taxon>Endopterygota</taxon>
        <taxon>Diptera</taxon>
        <taxon>Nematocera</taxon>
        <taxon>Sciaroidea</taxon>
        <taxon>Cecidomyiidae</taxon>
        <taxon>Mayetiola</taxon>
    </lineage>
</organism>
<protein>
    <recommendedName>
        <fullName evidence="10">trypsin</fullName>
        <ecNumber evidence="10">3.4.21.4</ecNumber>
    </recommendedName>
</protein>
<dbReference type="InterPro" id="IPR001254">
    <property type="entry name" value="Trypsin_dom"/>
</dbReference>
<evidence type="ECO:0000256" key="10">
    <source>
        <dbReference type="ARBA" id="ARBA00038868"/>
    </source>
</evidence>
<name>Q5IS29_MAYDE</name>
<dbReference type="InterPro" id="IPR043504">
    <property type="entry name" value="Peptidase_S1_PA_chymotrypsin"/>
</dbReference>
<evidence type="ECO:0000256" key="9">
    <source>
        <dbReference type="ARBA" id="ARBA00024195"/>
    </source>
</evidence>
<evidence type="ECO:0000256" key="11">
    <source>
        <dbReference type="RuleBase" id="RU363034"/>
    </source>
</evidence>
<proteinExistence type="evidence at transcript level"/>
<dbReference type="GO" id="GO:0004252">
    <property type="term" value="F:serine-type endopeptidase activity"/>
    <property type="evidence" value="ECO:0007669"/>
    <property type="project" value="UniProtKB-EC"/>
</dbReference>
<dbReference type="SMART" id="SM00020">
    <property type="entry name" value="Tryp_SPc"/>
    <property type="match status" value="1"/>
</dbReference>
<dbReference type="GO" id="GO:0005576">
    <property type="term" value="C:extracellular region"/>
    <property type="evidence" value="ECO:0007669"/>
    <property type="project" value="UniProtKB-SubCell"/>
</dbReference>
<evidence type="ECO:0000256" key="2">
    <source>
        <dbReference type="ARBA" id="ARBA00022525"/>
    </source>
</evidence>
<evidence type="ECO:0000256" key="4">
    <source>
        <dbReference type="ARBA" id="ARBA00022729"/>
    </source>
</evidence>
<dbReference type="InterPro" id="IPR001314">
    <property type="entry name" value="Peptidase_S1A"/>
</dbReference>
<dbReference type="AlphaFoldDB" id="Q5IS29"/>
<evidence type="ECO:0000256" key="5">
    <source>
        <dbReference type="ARBA" id="ARBA00022801"/>
    </source>
</evidence>
<evidence type="ECO:0000256" key="3">
    <source>
        <dbReference type="ARBA" id="ARBA00022670"/>
    </source>
</evidence>
<dbReference type="Gene3D" id="2.40.10.10">
    <property type="entry name" value="Trypsin-like serine proteases"/>
    <property type="match status" value="2"/>
</dbReference>
<sequence>MFIKICFLLASILIASGDVSLLTPKPRLDGRIVGGVEIDIRDAPWQVTMQTMGEHLCGGSIISKKWILTAAHCTTTSLVKSDPERVLIKSGTSLHRDGTKSKVKRIINHPKWDATTVDYDFSLLELETELELDETRKVIKLADNRYRYRDGTVCLVTGWGDTHKSNEPTDMLRGIEVPIYPQEKCKKAYLKQGGITDRMICAGFQKGGKDACQGDSGGPLALWLGGKTNDAELIGVVSWGFGCARPKYPGVYGSVSSVREWISEVTGI</sequence>
<evidence type="ECO:0000256" key="1">
    <source>
        <dbReference type="ARBA" id="ARBA00004613"/>
    </source>
</evidence>
<accession>Q5IS29</accession>
<dbReference type="EMBL" id="AY665662">
    <property type="protein sequence ID" value="AAT81427.1"/>
    <property type="molecule type" value="mRNA"/>
</dbReference>
<evidence type="ECO:0000256" key="6">
    <source>
        <dbReference type="ARBA" id="ARBA00022825"/>
    </source>
</evidence>
<dbReference type="FunFam" id="2.40.10.10:FF:000077">
    <property type="entry name" value="Predicted protein"/>
    <property type="match status" value="1"/>
</dbReference>
<dbReference type="EC" id="3.4.21.4" evidence="10"/>
<dbReference type="PANTHER" id="PTHR24252:SF17">
    <property type="entry name" value="SUPPRESSOR OF TUMORIGENICITY 14 PROTEIN HOMOLOG-RELATED"/>
    <property type="match status" value="1"/>
</dbReference>
<keyword evidence="4 12" id="KW-0732">Signal</keyword>
<evidence type="ECO:0000256" key="7">
    <source>
        <dbReference type="ARBA" id="ARBA00023145"/>
    </source>
</evidence>
<evidence type="ECO:0000256" key="12">
    <source>
        <dbReference type="SAM" id="SignalP"/>
    </source>
</evidence>
<dbReference type="Pfam" id="PF00089">
    <property type="entry name" value="Trypsin"/>
    <property type="match status" value="1"/>
</dbReference>